<evidence type="ECO:0000256" key="1">
    <source>
        <dbReference type="ARBA" id="ARBA00006484"/>
    </source>
</evidence>
<dbReference type="PRINTS" id="PR00081">
    <property type="entry name" value="GDHRDH"/>
</dbReference>
<sequence>MVVFDFTGRHAVVAGAGGGMGEAIALALLDAGASVTAIDVKARPASLAGYDDRLTFAQGDLTDAAFVEQVIGAAGHERGGIDYLANVAGVLWFGRDKSALDMDLGVWDDVFNINLKSFVHTARAVVPHMRAGGRGGAMVHFSTIQWYRGDPNPQDAYQASKAGVCALSKSLAMQLAAERIRSNAICPGMALTPLQARWDTEEKRAAVASYAPLGRIGTPQDMANAALFLLSDAASYITGIELPVDGGLLMRM</sequence>
<dbReference type="CDD" id="cd05233">
    <property type="entry name" value="SDR_c"/>
    <property type="match status" value="1"/>
</dbReference>
<dbReference type="GeneID" id="31888788"/>
<organism evidence="4 6">
    <name type="scientific">Mesorhizobium plurifarium</name>
    <dbReference type="NCBI Taxonomy" id="69974"/>
    <lineage>
        <taxon>Bacteria</taxon>
        <taxon>Pseudomonadati</taxon>
        <taxon>Pseudomonadota</taxon>
        <taxon>Alphaproteobacteria</taxon>
        <taxon>Hyphomicrobiales</taxon>
        <taxon>Phyllobacteriaceae</taxon>
        <taxon>Mesorhizobium</taxon>
    </lineage>
</organism>
<dbReference type="AlphaFoldDB" id="A0A090EHJ6"/>
<evidence type="ECO:0000256" key="2">
    <source>
        <dbReference type="ARBA" id="ARBA00023002"/>
    </source>
</evidence>
<dbReference type="SUPFAM" id="SSF51735">
    <property type="entry name" value="NAD(P)-binding Rossmann-fold domains"/>
    <property type="match status" value="1"/>
</dbReference>
<dbReference type="PANTHER" id="PTHR24321">
    <property type="entry name" value="DEHYDROGENASES, SHORT CHAIN"/>
    <property type="match status" value="1"/>
</dbReference>
<dbReference type="Pfam" id="PF13561">
    <property type="entry name" value="adh_short_C2"/>
    <property type="match status" value="1"/>
</dbReference>
<keyword evidence="2" id="KW-0560">Oxidoreductase</keyword>
<dbReference type="EMBL" id="CCNB01000004">
    <property type="protein sequence ID" value="CDX30076.1"/>
    <property type="molecule type" value="Genomic_DNA"/>
</dbReference>
<name>A0A090EHJ6_MESPL</name>
<dbReference type="InterPro" id="IPR002347">
    <property type="entry name" value="SDR_fam"/>
</dbReference>
<dbReference type="GO" id="GO:0016491">
    <property type="term" value="F:oxidoreductase activity"/>
    <property type="evidence" value="ECO:0007669"/>
    <property type="project" value="UniProtKB-KW"/>
</dbReference>
<evidence type="ECO:0000313" key="4">
    <source>
        <dbReference type="EMBL" id="CDX30076.1"/>
    </source>
</evidence>
<dbReference type="EMBL" id="CCMZ01000056">
    <property type="protein sequence ID" value="CDX26540.1"/>
    <property type="molecule type" value="Genomic_DNA"/>
</dbReference>
<dbReference type="Proteomes" id="UP000045285">
    <property type="component" value="Unassembled WGS sequence"/>
</dbReference>
<reference evidence="4 6" key="2">
    <citation type="submission" date="2014-08" db="EMBL/GenBank/DDBJ databases">
        <authorList>
            <person name="Moulin Lionel"/>
        </authorList>
    </citation>
    <scope>NUCLEOTIDE SEQUENCE [LARGE SCALE GENOMIC DNA]</scope>
</reference>
<protein>
    <submittedName>
        <fullName evidence="4">Short-chain dehydrogenase/reductase SDR</fullName>
    </submittedName>
</protein>
<dbReference type="Proteomes" id="UP000046373">
    <property type="component" value="Unassembled WGS sequence"/>
</dbReference>
<comment type="similarity">
    <text evidence="1">Belongs to the short-chain dehydrogenases/reductases (SDR) family.</text>
</comment>
<dbReference type="FunFam" id="3.40.50.720:FF:000084">
    <property type="entry name" value="Short-chain dehydrogenase reductase"/>
    <property type="match status" value="1"/>
</dbReference>
<reference evidence="5" key="1">
    <citation type="submission" date="2014-08" db="EMBL/GenBank/DDBJ databases">
        <authorList>
            <person name="Moulin L."/>
        </authorList>
    </citation>
    <scope>NUCLEOTIDE SEQUENCE [LARGE SCALE GENOMIC DNA]</scope>
</reference>
<evidence type="ECO:0000313" key="5">
    <source>
        <dbReference type="Proteomes" id="UP000045285"/>
    </source>
</evidence>
<dbReference type="InterPro" id="IPR036291">
    <property type="entry name" value="NAD(P)-bd_dom_sf"/>
</dbReference>
<gene>
    <name evidence="3" type="ORF">MPL3356_60436</name>
    <name evidence="4" type="ORF">MPLDJ20_120736</name>
</gene>
<proteinExistence type="inferred from homology"/>
<dbReference type="Gene3D" id="3.40.50.720">
    <property type="entry name" value="NAD(P)-binding Rossmann-like Domain"/>
    <property type="match status" value="1"/>
</dbReference>
<dbReference type="PRINTS" id="PR00080">
    <property type="entry name" value="SDRFAMILY"/>
</dbReference>
<keyword evidence="5" id="KW-1185">Reference proteome</keyword>
<dbReference type="PANTHER" id="PTHR24321:SF8">
    <property type="entry name" value="ESTRADIOL 17-BETA-DEHYDROGENASE 8-RELATED"/>
    <property type="match status" value="1"/>
</dbReference>
<dbReference type="STRING" id="69974.MPLDJ20_120736"/>
<evidence type="ECO:0000313" key="6">
    <source>
        <dbReference type="Proteomes" id="UP000046373"/>
    </source>
</evidence>
<accession>A0A090EHJ6</accession>
<evidence type="ECO:0000313" key="3">
    <source>
        <dbReference type="EMBL" id="CDX26540.1"/>
    </source>
</evidence>